<dbReference type="PROSITE" id="PS50937">
    <property type="entry name" value="HTH_MERR_2"/>
    <property type="match status" value="1"/>
</dbReference>
<sequence>MKKLLKIGELAKQAHVTVATIRYYESLHLLEPVSKAENGYRYYDGAAVNRLQFIKQAQILQFSLAEIQQVFDVHNQGEPVCTLVKKVIDCKISALEQEIQQATARKTMLENYRTSWAVRPLDNPSNVKVCSLIEEVSLTSNRLDAI</sequence>
<dbReference type="PANTHER" id="PTHR30204">
    <property type="entry name" value="REDOX-CYCLING DRUG-SENSING TRANSCRIPTIONAL ACTIVATOR SOXR"/>
    <property type="match status" value="1"/>
</dbReference>
<feature type="domain" description="HTH merR-type" evidence="5">
    <location>
        <begin position="4"/>
        <end position="73"/>
    </location>
</feature>
<evidence type="ECO:0000313" key="7">
    <source>
        <dbReference type="Proteomes" id="UP000249081"/>
    </source>
</evidence>
<reference evidence="6 7" key="2">
    <citation type="submission" date="2018-06" db="EMBL/GenBank/DDBJ databases">
        <title>Metagenomic assembly of (sub)arctic Cyanobacteria and their associated microbiome from non-axenic cultures.</title>
        <authorList>
            <person name="Baurain D."/>
        </authorList>
    </citation>
    <scope>NUCLEOTIDE SEQUENCE [LARGE SCALE GENOMIC DNA]</scope>
    <source>
        <strain evidence="6">ULC041bin1</strain>
    </source>
</reference>
<dbReference type="GO" id="GO:0003700">
    <property type="term" value="F:DNA-binding transcription factor activity"/>
    <property type="evidence" value="ECO:0007669"/>
    <property type="project" value="InterPro"/>
</dbReference>
<dbReference type="InterPro" id="IPR000551">
    <property type="entry name" value="MerR-type_HTH_dom"/>
</dbReference>
<gene>
    <name evidence="6" type="ORF">DCF17_16070</name>
</gene>
<dbReference type="PANTHER" id="PTHR30204:SF94">
    <property type="entry name" value="HEAVY METAL-DEPENDENT TRANSCRIPTIONAL REGULATOR HI_0293-RELATED"/>
    <property type="match status" value="1"/>
</dbReference>
<dbReference type="AlphaFoldDB" id="A0A2W4W5T8"/>
<accession>A0A2W4W5T8</accession>
<evidence type="ECO:0000259" key="5">
    <source>
        <dbReference type="PROSITE" id="PS50937"/>
    </source>
</evidence>
<comment type="caution">
    <text evidence="6">The sequence shown here is derived from an EMBL/GenBank/DDBJ whole genome shotgun (WGS) entry which is preliminary data.</text>
</comment>
<evidence type="ECO:0000256" key="3">
    <source>
        <dbReference type="ARBA" id="ARBA00023163"/>
    </source>
</evidence>
<keyword evidence="1" id="KW-0805">Transcription regulation</keyword>
<evidence type="ECO:0000256" key="1">
    <source>
        <dbReference type="ARBA" id="ARBA00023015"/>
    </source>
</evidence>
<dbReference type="SMART" id="SM00422">
    <property type="entry name" value="HTH_MERR"/>
    <property type="match status" value="1"/>
</dbReference>
<dbReference type="EMBL" id="QBMN01000124">
    <property type="protein sequence ID" value="PZO37349.1"/>
    <property type="molecule type" value="Genomic_DNA"/>
</dbReference>
<dbReference type="SUPFAM" id="SSF46955">
    <property type="entry name" value="Putative DNA-binding domain"/>
    <property type="match status" value="1"/>
</dbReference>
<dbReference type="PRINTS" id="PR00040">
    <property type="entry name" value="HTHMERR"/>
</dbReference>
<evidence type="ECO:0000256" key="2">
    <source>
        <dbReference type="ARBA" id="ARBA00023125"/>
    </source>
</evidence>
<dbReference type="Gene3D" id="1.10.1660.10">
    <property type="match status" value="1"/>
</dbReference>
<keyword evidence="3" id="KW-0804">Transcription</keyword>
<name>A0A2W4W5T8_9CYAN</name>
<keyword evidence="4" id="KW-0175">Coiled coil</keyword>
<feature type="coiled-coil region" evidence="4">
    <location>
        <begin position="85"/>
        <end position="112"/>
    </location>
</feature>
<dbReference type="InterPro" id="IPR047057">
    <property type="entry name" value="MerR_fam"/>
</dbReference>
<dbReference type="Pfam" id="PF13411">
    <property type="entry name" value="MerR_1"/>
    <property type="match status" value="1"/>
</dbReference>
<dbReference type="InterPro" id="IPR009061">
    <property type="entry name" value="DNA-bd_dom_put_sf"/>
</dbReference>
<evidence type="ECO:0000313" key="6">
    <source>
        <dbReference type="EMBL" id="PZO37349.1"/>
    </source>
</evidence>
<keyword evidence="2" id="KW-0238">DNA-binding</keyword>
<organism evidence="6 7">
    <name type="scientific">Shackletoniella antarctica</name>
    <dbReference type="NCBI Taxonomy" id="268115"/>
    <lineage>
        <taxon>Bacteria</taxon>
        <taxon>Bacillati</taxon>
        <taxon>Cyanobacteriota</taxon>
        <taxon>Cyanophyceae</taxon>
        <taxon>Oculatellales</taxon>
        <taxon>Oculatellaceae</taxon>
        <taxon>Shackletoniella</taxon>
    </lineage>
</organism>
<dbReference type="Proteomes" id="UP000249081">
    <property type="component" value="Unassembled WGS sequence"/>
</dbReference>
<proteinExistence type="predicted"/>
<reference evidence="7" key="1">
    <citation type="submission" date="2018-04" db="EMBL/GenBank/DDBJ databases">
        <authorList>
            <person name="Cornet L."/>
        </authorList>
    </citation>
    <scope>NUCLEOTIDE SEQUENCE [LARGE SCALE GENOMIC DNA]</scope>
</reference>
<evidence type="ECO:0000256" key="4">
    <source>
        <dbReference type="SAM" id="Coils"/>
    </source>
</evidence>
<protein>
    <submittedName>
        <fullName evidence="6">Heavy metal-responsive transcriptional regulator</fullName>
    </submittedName>
</protein>
<dbReference type="GO" id="GO:0003677">
    <property type="term" value="F:DNA binding"/>
    <property type="evidence" value="ECO:0007669"/>
    <property type="project" value="UniProtKB-KW"/>
</dbReference>